<evidence type="ECO:0000313" key="5">
    <source>
        <dbReference type="EMBL" id="MBB5637988.1"/>
    </source>
</evidence>
<accession>A0A7W9E0H0</accession>
<gene>
    <name evidence="5" type="ORF">HDE68_003914</name>
</gene>
<dbReference type="GO" id="GO:0030973">
    <property type="term" value="F:molybdate ion binding"/>
    <property type="evidence" value="ECO:0007669"/>
    <property type="project" value="InterPro"/>
</dbReference>
<dbReference type="AlphaFoldDB" id="A0A7W9E0H0"/>
<dbReference type="NCBIfam" id="TIGR01256">
    <property type="entry name" value="modA"/>
    <property type="match status" value="1"/>
</dbReference>
<dbReference type="InterPro" id="IPR005950">
    <property type="entry name" value="ModA"/>
</dbReference>
<evidence type="ECO:0000256" key="4">
    <source>
        <dbReference type="PIRSR" id="PIRSR004846-1"/>
    </source>
</evidence>
<comment type="caution">
    <text evidence="5">The sequence shown here is derived from an EMBL/GenBank/DDBJ whole genome shotgun (WGS) entry which is preliminary data.</text>
</comment>
<dbReference type="EMBL" id="JACHCE010000007">
    <property type="protein sequence ID" value="MBB5637988.1"/>
    <property type="molecule type" value="Genomic_DNA"/>
</dbReference>
<keyword evidence="2 4" id="KW-0479">Metal-binding</keyword>
<dbReference type="CDD" id="cd13539">
    <property type="entry name" value="PBP2_AvModA"/>
    <property type="match status" value="1"/>
</dbReference>
<dbReference type="GO" id="GO:0015689">
    <property type="term" value="P:molybdate ion transport"/>
    <property type="evidence" value="ECO:0007669"/>
    <property type="project" value="InterPro"/>
</dbReference>
<protein>
    <submittedName>
        <fullName evidence="5">Molybdate transport system substrate-binding protein</fullName>
    </submittedName>
</protein>
<evidence type="ECO:0000256" key="2">
    <source>
        <dbReference type="ARBA" id="ARBA00022723"/>
    </source>
</evidence>
<dbReference type="Gene3D" id="3.40.190.10">
    <property type="entry name" value="Periplasmic binding protein-like II"/>
    <property type="match status" value="2"/>
</dbReference>
<dbReference type="Proteomes" id="UP000537204">
    <property type="component" value="Unassembled WGS sequence"/>
</dbReference>
<evidence type="ECO:0000256" key="1">
    <source>
        <dbReference type="ARBA" id="ARBA00009175"/>
    </source>
</evidence>
<evidence type="ECO:0000313" key="6">
    <source>
        <dbReference type="Proteomes" id="UP000537204"/>
    </source>
</evidence>
<sequence length="270" mass="29839">MNYKSLATISHNQFIFKFSYPIKKIVLLILAVWAVLPAIAQPVRVAVAANAHFVLRKLADDFKKKTGVEVEIISGSSGKLTAQIKNGAPYDVFLSADMDFAQSVYTDGFALSKPRVYALGSLIVCSTTGAAVENWKTLIRDQKTGKIAIGNPTLAPYGKAAAQALNYYGLYHELSSRLVFGESISQVNTYVLKKVVNIGFTTESLVYELSPADQFKWQKIDVKAYAPIQQGAVLLKYAKNKNFVNNKRFYDYLFSAGAKAIFGQFGYRTL</sequence>
<name>A0A7W9E0H0_9SPHI</name>
<feature type="binding site" evidence="4">
    <location>
        <position position="184"/>
    </location>
    <ligand>
        <name>molybdate</name>
        <dbReference type="ChEBI" id="CHEBI:36264"/>
    </ligand>
</feature>
<reference evidence="5 6" key="1">
    <citation type="submission" date="2020-08" db="EMBL/GenBank/DDBJ databases">
        <title>Genomic Encyclopedia of Type Strains, Phase IV (KMG-V): Genome sequencing to study the core and pangenomes of soil and plant-associated prokaryotes.</title>
        <authorList>
            <person name="Whitman W."/>
        </authorList>
    </citation>
    <scope>NUCLEOTIDE SEQUENCE [LARGE SCALE GENOMIC DNA]</scope>
    <source>
        <strain evidence="5 6">S3M1</strain>
    </source>
</reference>
<dbReference type="InterPro" id="IPR050682">
    <property type="entry name" value="ModA/WtpA"/>
</dbReference>
<feature type="binding site" evidence="4">
    <location>
        <position position="77"/>
    </location>
    <ligand>
        <name>molybdate</name>
        <dbReference type="ChEBI" id="CHEBI:36264"/>
    </ligand>
</feature>
<dbReference type="RefSeq" id="WP_221300817.1">
    <property type="nucleotide sequence ID" value="NZ_JACHCD010000001.1"/>
</dbReference>
<evidence type="ECO:0000256" key="3">
    <source>
        <dbReference type="ARBA" id="ARBA00022729"/>
    </source>
</evidence>
<comment type="similarity">
    <text evidence="1">Belongs to the bacterial solute-binding protein ModA family.</text>
</comment>
<dbReference type="PANTHER" id="PTHR30632">
    <property type="entry name" value="MOLYBDATE-BINDING PERIPLASMIC PROTEIN"/>
    <property type="match status" value="1"/>
</dbReference>
<dbReference type="InterPro" id="IPR044084">
    <property type="entry name" value="AvModA-like_subst-bd"/>
</dbReference>
<organism evidence="5 6">
    <name type="scientific">Pedobacter cryoconitis</name>
    <dbReference type="NCBI Taxonomy" id="188932"/>
    <lineage>
        <taxon>Bacteria</taxon>
        <taxon>Pseudomonadati</taxon>
        <taxon>Bacteroidota</taxon>
        <taxon>Sphingobacteriia</taxon>
        <taxon>Sphingobacteriales</taxon>
        <taxon>Sphingobacteriaceae</taxon>
        <taxon>Pedobacter</taxon>
    </lineage>
</organism>
<keyword evidence="4" id="KW-0500">Molybdenum</keyword>
<dbReference type="Pfam" id="PF13531">
    <property type="entry name" value="SBP_bac_11"/>
    <property type="match status" value="1"/>
</dbReference>
<dbReference type="SUPFAM" id="SSF53850">
    <property type="entry name" value="Periplasmic binding protein-like II"/>
    <property type="match status" value="1"/>
</dbReference>
<proteinExistence type="inferred from homology"/>
<dbReference type="GO" id="GO:0046872">
    <property type="term" value="F:metal ion binding"/>
    <property type="evidence" value="ECO:0007669"/>
    <property type="project" value="UniProtKB-KW"/>
</dbReference>
<dbReference type="PANTHER" id="PTHR30632:SF14">
    <property type="entry name" value="TUNGSTATE_MOLYBDATE_CHROMATE-BINDING PROTEIN MODA"/>
    <property type="match status" value="1"/>
</dbReference>
<keyword evidence="3" id="KW-0732">Signal</keyword>
<dbReference type="PIRSF" id="PIRSF004846">
    <property type="entry name" value="ModA"/>
    <property type="match status" value="1"/>
</dbReference>